<feature type="compositionally biased region" description="Basic residues" evidence="1">
    <location>
        <begin position="279"/>
        <end position="296"/>
    </location>
</feature>
<reference evidence="2 3" key="1">
    <citation type="submission" date="2024-02" db="EMBL/GenBank/DDBJ databases">
        <title>De novo assembly and annotation of 12 fungi associated with fruit tree decline syndrome in Ontario, Canada.</title>
        <authorList>
            <person name="Sulman M."/>
            <person name="Ellouze W."/>
            <person name="Ilyukhin E."/>
        </authorList>
    </citation>
    <scope>NUCLEOTIDE SEQUENCE [LARGE SCALE GENOMIC DNA]</scope>
    <source>
        <strain evidence="2 3">M11/M66-122</strain>
    </source>
</reference>
<sequence>MALYRLWPAVAAHQGDLLPSLRERGVTVRLENPDTGGDVHSSRRHGSRRRARTGLPGHSSNKNKNDDGGKGESNGKGRPEKRQGLGLPAGQAPASVKTAESIWTWIPHPPTATTLARDPAYRRTSTMASNNRAQSGAYGHKTGPTPAPAPAPTQLQLGSNNSQGQAPPTPEPTAATAPTTILHRSLGDMTRTYIPGVSEVLPPSSSGAPPPPPPPPPPRTGARPGTAGAGTDIGAGAVVSLLDRQLGDMTRTILYGVAEDVSSQSRRRRRQGQGQKGAQKQKQKKGKTAKTSAARRRWCDDDDDDCGRYDKGWDISSSDDYDSDYNSEDSDDDGFGSSDSDLCF</sequence>
<accession>A0AAN9UUV7</accession>
<feature type="compositionally biased region" description="Polar residues" evidence="1">
    <location>
        <begin position="154"/>
        <end position="165"/>
    </location>
</feature>
<keyword evidence="3" id="KW-1185">Reference proteome</keyword>
<evidence type="ECO:0000313" key="2">
    <source>
        <dbReference type="EMBL" id="KAK7755979.1"/>
    </source>
</evidence>
<feature type="region of interest" description="Disordered" evidence="1">
    <location>
        <begin position="256"/>
        <end position="344"/>
    </location>
</feature>
<feature type="compositionally biased region" description="Basic and acidic residues" evidence="1">
    <location>
        <begin position="63"/>
        <end position="83"/>
    </location>
</feature>
<evidence type="ECO:0000313" key="3">
    <source>
        <dbReference type="Proteomes" id="UP001320420"/>
    </source>
</evidence>
<feature type="region of interest" description="Disordered" evidence="1">
    <location>
        <begin position="110"/>
        <end position="177"/>
    </location>
</feature>
<feature type="region of interest" description="Disordered" evidence="1">
    <location>
        <begin position="195"/>
        <end position="232"/>
    </location>
</feature>
<comment type="caution">
    <text evidence="2">The sequence shown here is derived from an EMBL/GenBank/DDBJ whole genome shotgun (WGS) entry which is preliminary data.</text>
</comment>
<feature type="compositionally biased region" description="Acidic residues" evidence="1">
    <location>
        <begin position="317"/>
        <end position="334"/>
    </location>
</feature>
<dbReference type="Proteomes" id="UP001320420">
    <property type="component" value="Unassembled WGS sequence"/>
</dbReference>
<protein>
    <submittedName>
        <fullName evidence="2">Uncharacterized protein</fullName>
    </submittedName>
</protein>
<gene>
    <name evidence="2" type="ORF">SLS62_001921</name>
</gene>
<evidence type="ECO:0000256" key="1">
    <source>
        <dbReference type="SAM" id="MobiDB-lite"/>
    </source>
</evidence>
<organism evidence="2 3">
    <name type="scientific">Diatrype stigma</name>
    <dbReference type="NCBI Taxonomy" id="117547"/>
    <lineage>
        <taxon>Eukaryota</taxon>
        <taxon>Fungi</taxon>
        <taxon>Dikarya</taxon>
        <taxon>Ascomycota</taxon>
        <taxon>Pezizomycotina</taxon>
        <taxon>Sordariomycetes</taxon>
        <taxon>Xylariomycetidae</taxon>
        <taxon>Xylariales</taxon>
        <taxon>Diatrypaceae</taxon>
        <taxon>Diatrype</taxon>
    </lineage>
</organism>
<feature type="region of interest" description="Disordered" evidence="1">
    <location>
        <begin position="30"/>
        <end position="94"/>
    </location>
</feature>
<feature type="compositionally biased region" description="Polar residues" evidence="1">
    <location>
        <begin position="123"/>
        <end position="134"/>
    </location>
</feature>
<dbReference type="AlphaFoldDB" id="A0AAN9UUV7"/>
<proteinExistence type="predicted"/>
<feature type="compositionally biased region" description="Pro residues" evidence="1">
    <location>
        <begin position="208"/>
        <end position="219"/>
    </location>
</feature>
<feature type="compositionally biased region" description="Low complexity" evidence="1">
    <location>
        <begin position="335"/>
        <end position="344"/>
    </location>
</feature>
<dbReference type="EMBL" id="JAKJXP020000009">
    <property type="protein sequence ID" value="KAK7755979.1"/>
    <property type="molecule type" value="Genomic_DNA"/>
</dbReference>
<name>A0AAN9UUV7_9PEZI</name>
<feature type="compositionally biased region" description="Basic residues" evidence="1">
    <location>
        <begin position="42"/>
        <end position="52"/>
    </location>
</feature>